<dbReference type="RefSeq" id="WP_114477555.1">
    <property type="nucleotide sequence ID" value="NZ_QPII01000002.1"/>
</dbReference>
<dbReference type="Proteomes" id="UP000252405">
    <property type="component" value="Unassembled WGS sequence"/>
</dbReference>
<dbReference type="Gene3D" id="3.40.50.150">
    <property type="entry name" value="Vaccinia Virus protein VP39"/>
    <property type="match status" value="1"/>
</dbReference>
<dbReference type="InterPro" id="IPR029063">
    <property type="entry name" value="SAM-dependent_MTases_sf"/>
</dbReference>
<reference evidence="1 2" key="1">
    <citation type="submission" date="2018-07" db="EMBL/GenBank/DDBJ databases">
        <title>Halomonas montanilacus sp. nov., isolated from Lake Pengyan on Tibetan Plateau.</title>
        <authorList>
            <person name="Lu H."/>
            <person name="Xing P."/>
            <person name="Wu Q."/>
        </authorList>
    </citation>
    <scope>NUCLEOTIDE SEQUENCE [LARGE SCALE GENOMIC DNA]</scope>
    <source>
        <strain evidence="1 2">PYC7W</strain>
    </source>
</reference>
<keyword evidence="2" id="KW-1185">Reference proteome</keyword>
<dbReference type="EMBL" id="QPII01000002">
    <property type="protein sequence ID" value="RCV90914.1"/>
    <property type="molecule type" value="Genomic_DNA"/>
</dbReference>
<name>A0A368U1L2_9GAMM</name>
<accession>A0A368U1L2</accession>
<proteinExistence type="predicted"/>
<keyword evidence="1" id="KW-0808">Transferase</keyword>
<gene>
    <name evidence="1" type="ORF">DU505_03155</name>
</gene>
<dbReference type="AlphaFoldDB" id="A0A368U1L2"/>
<evidence type="ECO:0000313" key="1">
    <source>
        <dbReference type="EMBL" id="RCV90914.1"/>
    </source>
</evidence>
<keyword evidence="1" id="KW-0489">Methyltransferase</keyword>
<dbReference type="GO" id="GO:0032259">
    <property type="term" value="P:methylation"/>
    <property type="evidence" value="ECO:0007669"/>
    <property type="project" value="UniProtKB-KW"/>
</dbReference>
<organism evidence="1 2">
    <name type="scientific">Billgrantia montanilacus</name>
    <dbReference type="NCBI Taxonomy" id="2282305"/>
    <lineage>
        <taxon>Bacteria</taxon>
        <taxon>Pseudomonadati</taxon>
        <taxon>Pseudomonadota</taxon>
        <taxon>Gammaproteobacteria</taxon>
        <taxon>Oceanospirillales</taxon>
        <taxon>Halomonadaceae</taxon>
        <taxon>Billgrantia</taxon>
    </lineage>
</organism>
<dbReference type="SUPFAM" id="SSF53335">
    <property type="entry name" value="S-adenosyl-L-methionine-dependent methyltransferases"/>
    <property type="match status" value="1"/>
</dbReference>
<dbReference type="Gene3D" id="3.40.50.720">
    <property type="entry name" value="NAD(P)-binding Rossmann-like Domain"/>
    <property type="match status" value="1"/>
</dbReference>
<dbReference type="OrthoDB" id="9815644at2"/>
<dbReference type="GO" id="GO:0008168">
    <property type="term" value="F:methyltransferase activity"/>
    <property type="evidence" value="ECO:0007669"/>
    <property type="project" value="UniProtKB-KW"/>
</dbReference>
<protein>
    <submittedName>
        <fullName evidence="1">Methyltransferase domain-containing protein</fullName>
    </submittedName>
</protein>
<comment type="caution">
    <text evidence="1">The sequence shown here is derived from an EMBL/GenBank/DDBJ whole genome shotgun (WGS) entry which is preliminary data.</text>
</comment>
<sequence length="362" mass="41678">MNEVERRDRKKTLYRQCRFPVLQNRVYDSMEEAQQCLKGDIEIVEDQVTGLIYNDAFRPELVVYDASYNNEQGVSWHFRQHLEQVATLIEETLGKEKLVEVGCGKGFFLEMLLQRGVDVTGFDSVYDGDNPRIVKSYFEPGIIAKPAKGLILRHVLEHVSNPVDFLFQLKKANGGQGLIYIEVPCFEWICERRAWFDIFYEHVNYFRLIDFNRIFGSIVKSGRFFGQQYLYVVADLSSLREPVIGESIDFPTDFTFYAHPAEQNRIEQNRTEHPTCVWGGGSKGVIFSLLRERAGRPVDIVIDVNPEKQGKYLPGTGLLVQSPEVAIKNLPPGAAIYVMNSNYLEEIKRMSNYNFRYIGVDQ</sequence>
<evidence type="ECO:0000313" key="2">
    <source>
        <dbReference type="Proteomes" id="UP000252405"/>
    </source>
</evidence>
<dbReference type="Pfam" id="PF13489">
    <property type="entry name" value="Methyltransf_23"/>
    <property type="match status" value="1"/>
</dbReference>